<organism evidence="1 2">
    <name type="scientific">Streptococcus salivarius</name>
    <dbReference type="NCBI Taxonomy" id="1304"/>
    <lineage>
        <taxon>Bacteria</taxon>
        <taxon>Bacillati</taxon>
        <taxon>Bacillota</taxon>
        <taxon>Bacilli</taxon>
        <taxon>Lactobacillales</taxon>
        <taxon>Streptococcaceae</taxon>
        <taxon>Streptococcus</taxon>
    </lineage>
</organism>
<sequence>MSTIQALIDGKPHGFEIRRLPPNKRIKTVCAIRDTVSGMVLLLGENGCIYSDQVTQGRSWSWQQRVSSRVVSALVGLGVITQAQADDHNEACKLRRDIEQAYWNVESLRQAAETCGATVSGGEKYEHLCKLAALYVKD</sequence>
<comment type="caution">
    <text evidence="1">The sequence shown here is derived from an EMBL/GenBank/DDBJ whole genome shotgun (WGS) entry which is preliminary data.</text>
</comment>
<evidence type="ECO:0000313" key="2">
    <source>
        <dbReference type="Proteomes" id="UP000308186"/>
    </source>
</evidence>
<proteinExistence type="predicted"/>
<name>A0AAX2UZM8_STRSL</name>
<reference evidence="1 2" key="1">
    <citation type="submission" date="2019-06" db="EMBL/GenBank/DDBJ databases">
        <title>Genome Announcement To Ensure Probiotic Safety of Streptococcus salivarius UBSS01.</title>
        <authorList>
            <person name="Sulthana A."/>
            <person name="Lakshmi S.G."/>
            <person name="Madempudi R.S."/>
        </authorList>
    </citation>
    <scope>NUCLEOTIDE SEQUENCE [LARGE SCALE GENOMIC DNA]</scope>
    <source>
        <strain evidence="1 2">UBSS01</strain>
    </source>
</reference>
<dbReference type="RefSeq" id="WP_139724903.1">
    <property type="nucleotide sequence ID" value="NZ_VDCW01000028.1"/>
</dbReference>
<evidence type="ECO:0000313" key="1">
    <source>
        <dbReference type="EMBL" id="TNF65638.1"/>
    </source>
</evidence>
<protein>
    <submittedName>
        <fullName evidence="1">Uncharacterized protein</fullName>
    </submittedName>
</protein>
<dbReference type="AlphaFoldDB" id="A0AAX2UZM8"/>
<gene>
    <name evidence="1" type="ORF">FBF48_10415</name>
</gene>
<accession>A0AAX2UZM8</accession>
<dbReference type="EMBL" id="VDCW01000028">
    <property type="protein sequence ID" value="TNF65638.1"/>
    <property type="molecule type" value="Genomic_DNA"/>
</dbReference>
<dbReference type="Proteomes" id="UP000308186">
    <property type="component" value="Unassembled WGS sequence"/>
</dbReference>